<evidence type="ECO:0000256" key="2">
    <source>
        <dbReference type="ARBA" id="ARBA00022679"/>
    </source>
</evidence>
<sequence>MLNPTQLIEDLRNLGVKEDDLIIVHSSYNGLRGADQIEGGPEAVIAALKETVKKGTLVIPTFSYENVSIDNRVFDVENTPVCIGILPETMRLSNDVYRSVHPTHSLAAWGKDAEAITQNHQFDHTPVGVNSPLSEVYRRNGKIVLLGCPFARNTSLHGVEEMILPDYLFTTNYDYDVTLANQEKITMNVLRHDFSAHEQRYERIIDLLEEEKDYKIGNVLNGRTCVMNAQATWDKALIKYREDSHYFVDALPNTSC</sequence>
<accession>A0A1L8QWS5</accession>
<evidence type="ECO:0000256" key="3">
    <source>
        <dbReference type="ARBA" id="ARBA00023315"/>
    </source>
</evidence>
<dbReference type="SUPFAM" id="SSF110710">
    <property type="entry name" value="TTHA0583/YokD-like"/>
    <property type="match status" value="1"/>
</dbReference>
<reference evidence="5 6" key="1">
    <citation type="submission" date="2014-12" db="EMBL/GenBank/DDBJ databases">
        <title>Draft genome sequences of 29 type strains of Enterococci.</title>
        <authorList>
            <person name="Zhong Z."/>
            <person name="Sun Z."/>
            <person name="Liu W."/>
            <person name="Zhang W."/>
            <person name="Zhang H."/>
        </authorList>
    </citation>
    <scope>NUCLEOTIDE SEQUENCE [LARGE SCALE GENOMIC DNA]</scope>
    <source>
        <strain evidence="5 6">DSM 17690</strain>
    </source>
</reference>
<dbReference type="GO" id="GO:0046353">
    <property type="term" value="F:aminoglycoside 3-N-acetyltransferase activity"/>
    <property type="evidence" value="ECO:0007669"/>
    <property type="project" value="UniProtKB-EC"/>
</dbReference>
<keyword evidence="6" id="KW-1185">Reference proteome</keyword>
<dbReference type="InterPro" id="IPR028345">
    <property type="entry name" value="Antibiotic_NAT-like"/>
</dbReference>
<comment type="caution">
    <text evidence="5">The sequence shown here is derived from an EMBL/GenBank/DDBJ whole genome shotgun (WGS) entry which is preliminary data.</text>
</comment>
<evidence type="ECO:0000256" key="1">
    <source>
        <dbReference type="ARBA" id="ARBA00006383"/>
    </source>
</evidence>
<dbReference type="PANTHER" id="PTHR11104:SF0">
    <property type="entry name" value="SPBETA PROPHAGE-DERIVED AMINOGLYCOSIDE N(3')-ACETYLTRANSFERASE-LIKE PROTEIN YOKD"/>
    <property type="match status" value="1"/>
</dbReference>
<name>A0A1L8QWS5_9ENTE</name>
<gene>
    <name evidence="5" type="ORF">RU93_GL001153</name>
</gene>
<dbReference type="RefSeq" id="WP_071874086.1">
    <property type="nucleotide sequence ID" value="NZ_JBHSHF010000012.1"/>
</dbReference>
<evidence type="ECO:0000256" key="4">
    <source>
        <dbReference type="RuleBase" id="RU365031"/>
    </source>
</evidence>
<dbReference type="OrthoDB" id="7330654at2"/>
<keyword evidence="3 4" id="KW-0012">Acyltransferase</keyword>
<dbReference type="AlphaFoldDB" id="A0A1L8QWS5"/>
<keyword evidence="4" id="KW-0046">Antibiotic resistance</keyword>
<organism evidence="5 6">
    <name type="scientific">Enterococcus aquimarinus</name>
    <dbReference type="NCBI Taxonomy" id="328396"/>
    <lineage>
        <taxon>Bacteria</taxon>
        <taxon>Bacillati</taxon>
        <taxon>Bacillota</taxon>
        <taxon>Bacilli</taxon>
        <taxon>Lactobacillales</taxon>
        <taxon>Enterococcaceae</taxon>
        <taxon>Enterococcus</taxon>
    </lineage>
</organism>
<evidence type="ECO:0000313" key="6">
    <source>
        <dbReference type="Proteomes" id="UP000182149"/>
    </source>
</evidence>
<dbReference type="EC" id="2.3.1.-" evidence="4"/>
<dbReference type="InterPro" id="IPR003679">
    <property type="entry name" value="Amioglycoside_AcTrfase"/>
</dbReference>
<dbReference type="Pfam" id="PF02522">
    <property type="entry name" value="Antibiotic_NAT"/>
    <property type="match status" value="1"/>
</dbReference>
<dbReference type="PANTHER" id="PTHR11104">
    <property type="entry name" value="AMINOGLYCOSIDE N3-ACETYLTRANSFERASE"/>
    <property type="match status" value="1"/>
</dbReference>
<dbReference type="Proteomes" id="UP000182149">
    <property type="component" value="Unassembled WGS sequence"/>
</dbReference>
<comment type="similarity">
    <text evidence="1 4">Belongs to the antibiotic N-acetyltransferase family.</text>
</comment>
<comment type="catalytic activity">
    <reaction evidence="4">
        <text>a 2-deoxystreptamine antibiotic + acetyl-CoA = an N(3)-acetyl-2-deoxystreptamine antibiotic + CoA + H(+)</text>
        <dbReference type="Rhea" id="RHEA:12665"/>
        <dbReference type="ChEBI" id="CHEBI:15378"/>
        <dbReference type="ChEBI" id="CHEBI:57287"/>
        <dbReference type="ChEBI" id="CHEBI:57288"/>
        <dbReference type="ChEBI" id="CHEBI:57921"/>
        <dbReference type="ChEBI" id="CHEBI:77452"/>
        <dbReference type="EC" id="2.3.1.81"/>
    </reaction>
</comment>
<proteinExistence type="inferred from homology"/>
<dbReference type="EMBL" id="JXKD01000002">
    <property type="protein sequence ID" value="OJG11920.1"/>
    <property type="molecule type" value="Genomic_DNA"/>
</dbReference>
<dbReference type="GO" id="GO:0046677">
    <property type="term" value="P:response to antibiotic"/>
    <property type="evidence" value="ECO:0007669"/>
    <property type="project" value="UniProtKB-KW"/>
</dbReference>
<protein>
    <recommendedName>
        <fullName evidence="4">Aminoglycoside N(3)-acetyltransferase</fullName>
        <ecNumber evidence="4">2.3.1.-</ecNumber>
    </recommendedName>
</protein>
<evidence type="ECO:0000313" key="5">
    <source>
        <dbReference type="EMBL" id="OJG11920.1"/>
    </source>
</evidence>
<keyword evidence="2 4" id="KW-0808">Transferase</keyword>